<dbReference type="EMBL" id="CM001886">
    <property type="protein sequence ID" value="EOY16045.1"/>
    <property type="molecule type" value="Genomic_DNA"/>
</dbReference>
<dbReference type="Gramene" id="EOY16045">
    <property type="protein sequence ID" value="EOY16045"/>
    <property type="gene ID" value="TCM_034941"/>
</dbReference>
<proteinExistence type="predicted"/>
<evidence type="ECO:0000313" key="1">
    <source>
        <dbReference type="EMBL" id="EOY16045.1"/>
    </source>
</evidence>
<sequence length="143" mass="16318">MDFSSIILYVFLLCSKEHILIEFNISSLGRQKQTRFQVKNHPQRAIGSGTGRLQNVRLENCPENDPYTLYPAAACRQLKICVNPVFKSAFHCLIIHILWYKKKKKFCGIATNGARTLLRMAKARTKSYPSCRKLEVTDAVGKL</sequence>
<evidence type="ECO:0000313" key="2">
    <source>
        <dbReference type="Proteomes" id="UP000026915"/>
    </source>
</evidence>
<name>A0A061FFC9_THECC</name>
<dbReference type="Proteomes" id="UP000026915">
    <property type="component" value="Chromosome 8"/>
</dbReference>
<accession>A0A061FFC9</accession>
<dbReference type="InParanoid" id="A0A061FFC9"/>
<gene>
    <name evidence="1" type="ORF">TCM_034941</name>
</gene>
<organism evidence="1 2">
    <name type="scientific">Theobroma cacao</name>
    <name type="common">Cacao</name>
    <name type="synonym">Cocoa</name>
    <dbReference type="NCBI Taxonomy" id="3641"/>
    <lineage>
        <taxon>Eukaryota</taxon>
        <taxon>Viridiplantae</taxon>
        <taxon>Streptophyta</taxon>
        <taxon>Embryophyta</taxon>
        <taxon>Tracheophyta</taxon>
        <taxon>Spermatophyta</taxon>
        <taxon>Magnoliopsida</taxon>
        <taxon>eudicotyledons</taxon>
        <taxon>Gunneridae</taxon>
        <taxon>Pentapetalae</taxon>
        <taxon>rosids</taxon>
        <taxon>malvids</taxon>
        <taxon>Malvales</taxon>
        <taxon>Malvaceae</taxon>
        <taxon>Byttnerioideae</taxon>
        <taxon>Theobroma</taxon>
    </lineage>
</organism>
<keyword evidence="2" id="KW-1185">Reference proteome</keyword>
<protein>
    <submittedName>
        <fullName evidence="1">Uncharacterized protein</fullName>
    </submittedName>
</protein>
<dbReference type="AlphaFoldDB" id="A0A061FFC9"/>
<dbReference type="HOGENOM" id="CLU_1809713_0_0_1"/>
<reference evidence="1 2" key="1">
    <citation type="journal article" date="2013" name="Genome Biol.">
        <title>The genome sequence of the most widely cultivated cacao type and its use to identify candidate genes regulating pod color.</title>
        <authorList>
            <person name="Motamayor J.C."/>
            <person name="Mockaitis K."/>
            <person name="Schmutz J."/>
            <person name="Haiminen N."/>
            <person name="Iii D.L."/>
            <person name="Cornejo O."/>
            <person name="Findley S.D."/>
            <person name="Zheng P."/>
            <person name="Utro F."/>
            <person name="Royaert S."/>
            <person name="Saski C."/>
            <person name="Jenkins J."/>
            <person name="Podicheti R."/>
            <person name="Zhao M."/>
            <person name="Scheffler B.E."/>
            <person name="Stack J.C."/>
            <person name="Feltus F.A."/>
            <person name="Mustiga G.M."/>
            <person name="Amores F."/>
            <person name="Phillips W."/>
            <person name="Marelli J.P."/>
            <person name="May G.D."/>
            <person name="Shapiro H."/>
            <person name="Ma J."/>
            <person name="Bustamante C.D."/>
            <person name="Schnell R.J."/>
            <person name="Main D."/>
            <person name="Gilbert D."/>
            <person name="Parida L."/>
            <person name="Kuhn D.N."/>
        </authorList>
    </citation>
    <scope>NUCLEOTIDE SEQUENCE [LARGE SCALE GENOMIC DNA]</scope>
    <source>
        <strain evidence="2">cv. Matina 1-6</strain>
    </source>
</reference>